<name>A0A1I5I4M6_9FIRM</name>
<keyword evidence="11 12" id="KW-1006">Bacterial flagellum protein export</keyword>
<evidence type="ECO:0000256" key="4">
    <source>
        <dbReference type="ARBA" id="ARBA00022448"/>
    </source>
</evidence>
<dbReference type="PRINTS" id="PR00950">
    <property type="entry name" value="TYPE3IMSPROT"/>
</dbReference>
<dbReference type="EMBL" id="FOWD01000039">
    <property type="protein sequence ID" value="SFO55522.1"/>
    <property type="molecule type" value="Genomic_DNA"/>
</dbReference>
<comment type="subcellular location">
    <subcellularLocation>
        <location evidence="1">Cell membrane</location>
        <topology evidence="1">Multi-pass membrane protein</topology>
    </subcellularLocation>
</comment>
<keyword evidence="7 12" id="KW-1005">Bacterial flagellum biogenesis</keyword>
<evidence type="ECO:0000256" key="1">
    <source>
        <dbReference type="ARBA" id="ARBA00004651"/>
    </source>
</evidence>
<evidence type="ECO:0000313" key="13">
    <source>
        <dbReference type="EMBL" id="SFO55522.1"/>
    </source>
</evidence>
<comment type="similarity">
    <text evidence="2 12">Belongs to the type III secretion exporter family.</text>
</comment>
<dbReference type="GO" id="GO:0005886">
    <property type="term" value="C:plasma membrane"/>
    <property type="evidence" value="ECO:0007669"/>
    <property type="project" value="UniProtKB-SubCell"/>
</dbReference>
<keyword evidence="10 12" id="KW-0472">Membrane</keyword>
<keyword evidence="13" id="KW-0969">Cilium</keyword>
<feature type="transmembrane region" description="Helical" evidence="12">
    <location>
        <begin position="66"/>
        <end position="88"/>
    </location>
</feature>
<keyword evidence="13" id="KW-0966">Cell projection</keyword>
<dbReference type="Proteomes" id="UP000198806">
    <property type="component" value="Unassembled WGS sequence"/>
</dbReference>
<reference evidence="13 14" key="1">
    <citation type="submission" date="2016-10" db="EMBL/GenBank/DDBJ databases">
        <authorList>
            <person name="de Groot N.N."/>
        </authorList>
    </citation>
    <scope>NUCLEOTIDE SEQUENCE [LARGE SCALE GENOMIC DNA]</scope>
    <source>
        <strain evidence="13 14">DSM 1283</strain>
    </source>
</reference>
<accession>A0A1I5I4M6</accession>
<dbReference type="Gene3D" id="6.10.250.2080">
    <property type="match status" value="1"/>
</dbReference>
<keyword evidence="4 12" id="KW-0813">Transport</keyword>
<keyword evidence="5 12" id="KW-1003">Cell membrane</keyword>
<evidence type="ECO:0000256" key="3">
    <source>
        <dbReference type="ARBA" id="ARBA00021622"/>
    </source>
</evidence>
<evidence type="ECO:0000256" key="12">
    <source>
        <dbReference type="RuleBase" id="RU364091"/>
    </source>
</evidence>
<protein>
    <recommendedName>
        <fullName evidence="3 12">Flagellar biosynthetic protein FlhB</fullName>
    </recommendedName>
</protein>
<evidence type="ECO:0000256" key="5">
    <source>
        <dbReference type="ARBA" id="ARBA00022475"/>
    </source>
</evidence>
<feature type="transmembrane region" description="Helical" evidence="12">
    <location>
        <begin position="184"/>
        <end position="202"/>
    </location>
</feature>
<dbReference type="GO" id="GO:0009306">
    <property type="term" value="P:protein secretion"/>
    <property type="evidence" value="ECO:0007669"/>
    <property type="project" value="InterPro"/>
</dbReference>
<evidence type="ECO:0000256" key="2">
    <source>
        <dbReference type="ARBA" id="ARBA00010690"/>
    </source>
</evidence>
<sequence length="394" mass="44478">MIDSNLKSLYQWGNSTYHHNLSSKPHSFSYNLQFFAKDGPGGEKTEAPTPKKLTDARKEGQVAKSIELVTAASLIALFYSIKIFIGYIGKGFFETFNLVYGNIDKLAGEDFNTVTATLLLRESILTILKICLPLFAVAFIVTFAVDLVQVKWKVSGKLLQPKFSKINPIKGFSKIFSKEKIMELIKSVLKILVIAYLAYNALKDYSTTLLKLYEIDLEQAIVLVGSIVIDLGLNISMAFLIIGLADYFYQKIKFKRDMMMTKQEIKDEYKQTEGDPQIKSRIKSKMREASQRRMMQRLPEADVVITNPTHFAAAIKYDKDAADAPVLLAKGADFLAERIKTVARENKIEIVENKPLARMLYYNVEIGNEIPPELYQMTAEVLAYVYSLKGGSHT</sequence>
<dbReference type="GO" id="GO:0044780">
    <property type="term" value="P:bacterial-type flagellum assembly"/>
    <property type="evidence" value="ECO:0007669"/>
    <property type="project" value="InterPro"/>
</dbReference>
<dbReference type="AlphaFoldDB" id="A0A1I5I4M6"/>
<evidence type="ECO:0000256" key="7">
    <source>
        <dbReference type="ARBA" id="ARBA00022795"/>
    </source>
</evidence>
<keyword evidence="14" id="KW-1185">Reference proteome</keyword>
<dbReference type="Pfam" id="PF01312">
    <property type="entry name" value="Bac_export_2"/>
    <property type="match status" value="1"/>
</dbReference>
<keyword evidence="8 12" id="KW-0653">Protein transport</keyword>
<feature type="transmembrane region" description="Helical" evidence="12">
    <location>
        <begin position="222"/>
        <end position="249"/>
    </location>
</feature>
<dbReference type="STRING" id="1527.SAMN04489757_13918"/>
<dbReference type="OrthoDB" id="9807950at2"/>
<feature type="transmembrane region" description="Helical" evidence="12">
    <location>
        <begin position="127"/>
        <end position="148"/>
    </location>
</feature>
<dbReference type="RefSeq" id="WP_091688116.1">
    <property type="nucleotide sequence ID" value="NZ_BAABFM010000021.1"/>
</dbReference>
<dbReference type="PANTHER" id="PTHR30531">
    <property type="entry name" value="FLAGELLAR BIOSYNTHETIC PROTEIN FLHB"/>
    <property type="match status" value="1"/>
</dbReference>
<keyword evidence="13" id="KW-0282">Flagellum</keyword>
<dbReference type="InterPro" id="IPR006135">
    <property type="entry name" value="T3SS_substrate_exporter"/>
</dbReference>
<evidence type="ECO:0000313" key="14">
    <source>
        <dbReference type="Proteomes" id="UP000198806"/>
    </source>
</evidence>
<evidence type="ECO:0000256" key="8">
    <source>
        <dbReference type="ARBA" id="ARBA00022927"/>
    </source>
</evidence>
<dbReference type="PANTHER" id="PTHR30531:SF12">
    <property type="entry name" value="FLAGELLAR BIOSYNTHETIC PROTEIN FLHB"/>
    <property type="match status" value="1"/>
</dbReference>
<keyword evidence="9 12" id="KW-1133">Transmembrane helix</keyword>
<dbReference type="InterPro" id="IPR006136">
    <property type="entry name" value="FlhB"/>
</dbReference>
<evidence type="ECO:0000256" key="11">
    <source>
        <dbReference type="ARBA" id="ARBA00023225"/>
    </source>
</evidence>
<dbReference type="Gene3D" id="3.40.1690.10">
    <property type="entry name" value="secretion proteins EscU"/>
    <property type="match status" value="1"/>
</dbReference>
<evidence type="ECO:0000256" key="9">
    <source>
        <dbReference type="ARBA" id="ARBA00022989"/>
    </source>
</evidence>
<organism evidence="13 14">
    <name type="scientific">Anaerocolumna aminovalerica</name>
    <dbReference type="NCBI Taxonomy" id="1527"/>
    <lineage>
        <taxon>Bacteria</taxon>
        <taxon>Bacillati</taxon>
        <taxon>Bacillota</taxon>
        <taxon>Clostridia</taxon>
        <taxon>Lachnospirales</taxon>
        <taxon>Lachnospiraceae</taxon>
        <taxon>Anaerocolumna</taxon>
    </lineage>
</organism>
<evidence type="ECO:0000256" key="6">
    <source>
        <dbReference type="ARBA" id="ARBA00022692"/>
    </source>
</evidence>
<comment type="function">
    <text evidence="12">Required for formation of the rod structure in the basal body of the flagellar apparatus. Together with FliI and FliH, may constitute the export apparatus of flagellin.</text>
</comment>
<dbReference type="SUPFAM" id="SSF160544">
    <property type="entry name" value="EscU C-terminal domain-like"/>
    <property type="match status" value="1"/>
</dbReference>
<evidence type="ECO:0000256" key="10">
    <source>
        <dbReference type="ARBA" id="ARBA00023136"/>
    </source>
</evidence>
<keyword evidence="6 12" id="KW-0812">Transmembrane</keyword>
<dbReference type="NCBIfam" id="TIGR00328">
    <property type="entry name" value="flhB"/>
    <property type="match status" value="1"/>
</dbReference>
<gene>
    <name evidence="12" type="primary">flhB</name>
    <name evidence="13" type="ORF">SAMN04489757_13918</name>
</gene>
<dbReference type="InterPro" id="IPR029025">
    <property type="entry name" value="T3SS_substrate_exporter_C"/>
</dbReference>
<proteinExistence type="inferred from homology"/>